<evidence type="ECO:0000313" key="2">
    <source>
        <dbReference type="EMBL" id="GAA2113051.1"/>
    </source>
</evidence>
<feature type="transmembrane region" description="Helical" evidence="1">
    <location>
        <begin position="12"/>
        <end position="42"/>
    </location>
</feature>
<gene>
    <name evidence="2" type="ORF">GCM10009843_00330</name>
</gene>
<keyword evidence="1" id="KW-0812">Transmembrane</keyword>
<dbReference type="InterPro" id="IPR019099">
    <property type="entry name" value="Uncharacterised_PGPGW_TM"/>
</dbReference>
<organism evidence="2 3">
    <name type="scientific">Nocardioides bigeumensis</name>
    <dbReference type="NCBI Taxonomy" id="433657"/>
    <lineage>
        <taxon>Bacteria</taxon>
        <taxon>Bacillati</taxon>
        <taxon>Actinomycetota</taxon>
        <taxon>Actinomycetes</taxon>
        <taxon>Propionibacteriales</taxon>
        <taxon>Nocardioidaceae</taxon>
        <taxon>Nocardioides</taxon>
    </lineage>
</organism>
<proteinExistence type="predicted"/>
<feature type="transmembrane region" description="Helical" evidence="1">
    <location>
        <begin position="74"/>
        <end position="93"/>
    </location>
</feature>
<protein>
    <submittedName>
        <fullName evidence="2">PGPGW domain-containing protein</fullName>
    </submittedName>
</protein>
<dbReference type="Pfam" id="PF09656">
    <property type="entry name" value="PGPGW"/>
    <property type="match status" value="1"/>
</dbReference>
<keyword evidence="1" id="KW-0472">Membrane</keyword>
<dbReference type="RefSeq" id="WP_344301454.1">
    <property type="nucleotide sequence ID" value="NZ_BAAAQQ010000001.1"/>
</dbReference>
<name>A0ABN2XKT2_9ACTN</name>
<dbReference type="Proteomes" id="UP001500575">
    <property type="component" value="Unassembled WGS sequence"/>
</dbReference>
<accession>A0ABN2XKT2</accession>
<dbReference type="EMBL" id="BAAAQQ010000001">
    <property type="protein sequence ID" value="GAA2113051.1"/>
    <property type="molecule type" value="Genomic_DNA"/>
</dbReference>
<evidence type="ECO:0000256" key="1">
    <source>
        <dbReference type="SAM" id="Phobius"/>
    </source>
</evidence>
<sequence>MKSAARRVALESLGWILVVAGIAALILPGPGLLMIFAGMAILSQQYDWAEKRLEPVKKRALGAAEESVETWPRIVLGCLSGVAVIGFGFFWGLGPDAPGWWPIDDKWWRFGGWGPGTTLILSGLIGIGLIIYSYRRFRSA</sequence>
<keyword evidence="3" id="KW-1185">Reference proteome</keyword>
<evidence type="ECO:0000313" key="3">
    <source>
        <dbReference type="Proteomes" id="UP001500575"/>
    </source>
</evidence>
<reference evidence="2 3" key="1">
    <citation type="journal article" date="2019" name="Int. J. Syst. Evol. Microbiol.">
        <title>The Global Catalogue of Microorganisms (GCM) 10K type strain sequencing project: providing services to taxonomists for standard genome sequencing and annotation.</title>
        <authorList>
            <consortium name="The Broad Institute Genomics Platform"/>
            <consortium name="The Broad Institute Genome Sequencing Center for Infectious Disease"/>
            <person name="Wu L."/>
            <person name="Ma J."/>
        </authorList>
    </citation>
    <scope>NUCLEOTIDE SEQUENCE [LARGE SCALE GENOMIC DNA]</scope>
    <source>
        <strain evidence="2 3">JCM 16021</strain>
    </source>
</reference>
<keyword evidence="1" id="KW-1133">Transmembrane helix</keyword>
<feature type="transmembrane region" description="Helical" evidence="1">
    <location>
        <begin position="113"/>
        <end position="134"/>
    </location>
</feature>
<comment type="caution">
    <text evidence="2">The sequence shown here is derived from an EMBL/GenBank/DDBJ whole genome shotgun (WGS) entry which is preliminary data.</text>
</comment>